<evidence type="ECO:0000313" key="6">
    <source>
        <dbReference type="Proteomes" id="UP000800200"/>
    </source>
</evidence>
<dbReference type="GO" id="GO:0005506">
    <property type="term" value="F:iron ion binding"/>
    <property type="evidence" value="ECO:0007669"/>
    <property type="project" value="InterPro"/>
</dbReference>
<dbReference type="EMBL" id="ML994677">
    <property type="protein sequence ID" value="KAF2178178.1"/>
    <property type="molecule type" value="Genomic_DNA"/>
</dbReference>
<comment type="similarity">
    <text evidence="1">Belongs to the cytochrome P450 family.</text>
</comment>
<dbReference type="Gene3D" id="1.10.630.10">
    <property type="entry name" value="Cytochrome P450"/>
    <property type="match status" value="1"/>
</dbReference>
<accession>A0A6A6DIA6</accession>
<keyword evidence="2" id="KW-0349">Heme</keyword>
<proteinExistence type="inferred from homology"/>
<sequence length="403" mass="45477">NNPSQAPFKVTLAGQGFYVIINPKDVGQVYKNNTTLSFDVFIQDLMLSCGTSKEIVEKMSQTPPPYISGANDSGLNPSKNSLIRLAVDFHHTQLLPGPSSQAGPLTATFIRYISHSLQWESLSQAKKNAAHKTPDTMQTSLLRLCGKVLIEAGTKTYWGDKLWQRSPDMLETFYDLDRAMWKLLFRYPKTFSKDAVAARNTIIEILTRYYKMPREERSDSAWFTQSLETESRATGLSENDMAAAILIIYFVVNGNPYKFCFWALYHILGDPELHNAIKREINASDGKPTMEYLLNNCPLLASVLSGVLRLYTSSASMQSINSDTEISGKILRKGNRIMLPYRTFRENPGVFGHDSLEFQPMRFMKTQSLDRNVRLGTPISGLVQSHALIYIRHRSSPHQPASF</sequence>
<dbReference type="InterPro" id="IPR036396">
    <property type="entry name" value="Cyt_P450_sf"/>
</dbReference>
<dbReference type="PANTHER" id="PTHR24304">
    <property type="entry name" value="CYTOCHROME P450 FAMILY 7"/>
    <property type="match status" value="1"/>
</dbReference>
<protein>
    <submittedName>
        <fullName evidence="5">Cytochrome P450</fullName>
    </submittedName>
</protein>
<dbReference type="CDD" id="cd11040">
    <property type="entry name" value="CYP7_CYP8-like"/>
    <property type="match status" value="1"/>
</dbReference>
<dbReference type="PANTHER" id="PTHR24304:SF2">
    <property type="entry name" value="24-HYDROXYCHOLESTEROL 7-ALPHA-HYDROXYLASE"/>
    <property type="match status" value="1"/>
</dbReference>
<keyword evidence="4" id="KW-0408">Iron</keyword>
<dbReference type="Pfam" id="PF00067">
    <property type="entry name" value="p450"/>
    <property type="match status" value="1"/>
</dbReference>
<keyword evidence="6" id="KW-1185">Reference proteome</keyword>
<organism evidence="5 6">
    <name type="scientific">Zopfia rhizophila CBS 207.26</name>
    <dbReference type="NCBI Taxonomy" id="1314779"/>
    <lineage>
        <taxon>Eukaryota</taxon>
        <taxon>Fungi</taxon>
        <taxon>Dikarya</taxon>
        <taxon>Ascomycota</taxon>
        <taxon>Pezizomycotina</taxon>
        <taxon>Dothideomycetes</taxon>
        <taxon>Dothideomycetes incertae sedis</taxon>
        <taxon>Zopfiaceae</taxon>
        <taxon>Zopfia</taxon>
    </lineage>
</organism>
<feature type="non-terminal residue" evidence="5">
    <location>
        <position position="1"/>
    </location>
</feature>
<dbReference type="GO" id="GO:0020037">
    <property type="term" value="F:heme binding"/>
    <property type="evidence" value="ECO:0007669"/>
    <property type="project" value="InterPro"/>
</dbReference>
<dbReference type="InterPro" id="IPR050529">
    <property type="entry name" value="CYP450_sterol_14alpha_dmase"/>
</dbReference>
<evidence type="ECO:0000256" key="2">
    <source>
        <dbReference type="ARBA" id="ARBA00022617"/>
    </source>
</evidence>
<dbReference type="Proteomes" id="UP000800200">
    <property type="component" value="Unassembled WGS sequence"/>
</dbReference>
<gene>
    <name evidence="5" type="ORF">K469DRAFT_600335</name>
</gene>
<dbReference type="SUPFAM" id="SSF48264">
    <property type="entry name" value="Cytochrome P450"/>
    <property type="match status" value="1"/>
</dbReference>
<evidence type="ECO:0000256" key="3">
    <source>
        <dbReference type="ARBA" id="ARBA00022723"/>
    </source>
</evidence>
<dbReference type="InterPro" id="IPR001128">
    <property type="entry name" value="Cyt_P450"/>
</dbReference>
<evidence type="ECO:0000256" key="1">
    <source>
        <dbReference type="ARBA" id="ARBA00010617"/>
    </source>
</evidence>
<evidence type="ECO:0000313" key="5">
    <source>
        <dbReference type="EMBL" id="KAF2178178.1"/>
    </source>
</evidence>
<dbReference type="GO" id="GO:0008395">
    <property type="term" value="F:steroid hydroxylase activity"/>
    <property type="evidence" value="ECO:0007669"/>
    <property type="project" value="TreeGrafter"/>
</dbReference>
<name>A0A6A6DIA6_9PEZI</name>
<reference evidence="5" key="1">
    <citation type="journal article" date="2020" name="Stud. Mycol.">
        <title>101 Dothideomycetes genomes: a test case for predicting lifestyles and emergence of pathogens.</title>
        <authorList>
            <person name="Haridas S."/>
            <person name="Albert R."/>
            <person name="Binder M."/>
            <person name="Bloem J."/>
            <person name="Labutti K."/>
            <person name="Salamov A."/>
            <person name="Andreopoulos B."/>
            <person name="Baker S."/>
            <person name="Barry K."/>
            <person name="Bills G."/>
            <person name="Bluhm B."/>
            <person name="Cannon C."/>
            <person name="Castanera R."/>
            <person name="Culley D."/>
            <person name="Daum C."/>
            <person name="Ezra D."/>
            <person name="Gonzalez J."/>
            <person name="Henrissat B."/>
            <person name="Kuo A."/>
            <person name="Liang C."/>
            <person name="Lipzen A."/>
            <person name="Lutzoni F."/>
            <person name="Magnuson J."/>
            <person name="Mondo S."/>
            <person name="Nolan M."/>
            <person name="Ohm R."/>
            <person name="Pangilinan J."/>
            <person name="Park H.-J."/>
            <person name="Ramirez L."/>
            <person name="Alfaro M."/>
            <person name="Sun H."/>
            <person name="Tritt A."/>
            <person name="Yoshinaga Y."/>
            <person name="Zwiers L.-H."/>
            <person name="Turgeon B."/>
            <person name="Goodwin S."/>
            <person name="Spatafora J."/>
            <person name="Crous P."/>
            <person name="Grigoriev I."/>
        </authorList>
    </citation>
    <scope>NUCLEOTIDE SEQUENCE</scope>
    <source>
        <strain evidence="5">CBS 207.26</strain>
    </source>
</reference>
<keyword evidence="3" id="KW-0479">Metal-binding</keyword>
<dbReference type="GO" id="GO:0016705">
    <property type="term" value="F:oxidoreductase activity, acting on paired donors, with incorporation or reduction of molecular oxygen"/>
    <property type="evidence" value="ECO:0007669"/>
    <property type="project" value="InterPro"/>
</dbReference>
<dbReference type="AlphaFoldDB" id="A0A6A6DIA6"/>
<evidence type="ECO:0000256" key="4">
    <source>
        <dbReference type="ARBA" id="ARBA00023004"/>
    </source>
</evidence>
<dbReference type="OrthoDB" id="1470350at2759"/>